<evidence type="ECO:0000313" key="3">
    <source>
        <dbReference type="Proteomes" id="UP000242662"/>
    </source>
</evidence>
<reference evidence="3" key="1">
    <citation type="submission" date="2016-09" db="EMBL/GenBank/DDBJ databases">
        <authorList>
            <person name="Varghese N."/>
            <person name="Submissions S."/>
        </authorList>
    </citation>
    <scope>NUCLEOTIDE SEQUENCE [LARGE SCALE GENOMIC DNA]</scope>
    <source>
        <strain evidence="3">25nlg</strain>
    </source>
</reference>
<evidence type="ECO:0000313" key="2">
    <source>
        <dbReference type="EMBL" id="SDC56244.1"/>
    </source>
</evidence>
<proteinExistence type="predicted"/>
<feature type="transmembrane region" description="Helical" evidence="1">
    <location>
        <begin position="40"/>
        <end position="58"/>
    </location>
</feature>
<keyword evidence="1" id="KW-0812">Transmembrane</keyword>
<dbReference type="RefSeq" id="WP_090776359.1">
    <property type="nucleotide sequence ID" value="NZ_FMYM01000010.1"/>
</dbReference>
<keyword evidence="1" id="KW-1133">Transmembrane helix</keyword>
<dbReference type="Proteomes" id="UP000242662">
    <property type="component" value="Unassembled WGS sequence"/>
</dbReference>
<dbReference type="EMBL" id="FMYM01000010">
    <property type="protein sequence ID" value="SDC56244.1"/>
    <property type="molecule type" value="Genomic_DNA"/>
</dbReference>
<feature type="transmembrane region" description="Helical" evidence="1">
    <location>
        <begin position="78"/>
        <end position="96"/>
    </location>
</feature>
<keyword evidence="1" id="KW-0472">Membrane</keyword>
<evidence type="ECO:0000256" key="1">
    <source>
        <dbReference type="SAM" id="Phobius"/>
    </source>
</evidence>
<organism evidence="2 3">
    <name type="scientific">Shouchella lonarensis</name>
    <dbReference type="NCBI Taxonomy" id="1464122"/>
    <lineage>
        <taxon>Bacteria</taxon>
        <taxon>Bacillati</taxon>
        <taxon>Bacillota</taxon>
        <taxon>Bacilli</taxon>
        <taxon>Bacillales</taxon>
        <taxon>Bacillaceae</taxon>
        <taxon>Shouchella</taxon>
    </lineage>
</organism>
<name>A0A1G6MLT6_9BACI</name>
<sequence length="100" mass="11840">MALLHGLFALVYVCIFFWAVIYTCYFSWGQQGKDERGQAILNRAGSIPLTLLPLSWFLLEITNDHFYEMTFEQYKEAVWLMVTGLYILYAVLIWLFNRRS</sequence>
<dbReference type="STRING" id="1464122.SAMN05421737_11064"/>
<accession>A0A1G6MLT6</accession>
<dbReference type="AlphaFoldDB" id="A0A1G6MLT6"/>
<dbReference type="OrthoDB" id="2474051at2"/>
<protein>
    <submittedName>
        <fullName evidence="2">Uncharacterized protein</fullName>
    </submittedName>
</protein>
<feature type="transmembrane region" description="Helical" evidence="1">
    <location>
        <begin position="6"/>
        <end position="28"/>
    </location>
</feature>
<gene>
    <name evidence="2" type="ORF">SAMN05421737_11064</name>
</gene>
<keyword evidence="3" id="KW-1185">Reference proteome</keyword>